<comment type="caution">
    <text evidence="4">The sequence shown here is derived from an EMBL/GenBank/DDBJ whole genome shotgun (WGS) entry which is preliminary data.</text>
</comment>
<feature type="domain" description="GH15-like" evidence="2">
    <location>
        <begin position="379"/>
        <end position="684"/>
    </location>
</feature>
<feature type="compositionally biased region" description="Low complexity" evidence="1">
    <location>
        <begin position="14"/>
        <end position="34"/>
    </location>
</feature>
<name>A0ABN1E8T5_SACER</name>
<dbReference type="CDD" id="cd07430">
    <property type="entry name" value="GH15_N"/>
    <property type="match status" value="1"/>
</dbReference>
<evidence type="ECO:0000259" key="2">
    <source>
        <dbReference type="Pfam" id="PF00723"/>
    </source>
</evidence>
<accession>A0ABN1E8T5</accession>
<feature type="domain" description="GH15-like" evidence="2">
    <location>
        <begin position="290"/>
        <end position="362"/>
    </location>
</feature>
<protein>
    <submittedName>
        <fullName evidence="4">Glycoside hydrolase family 15 protein</fullName>
    </submittedName>
</protein>
<dbReference type="InterPro" id="IPR012341">
    <property type="entry name" value="6hp_glycosidase-like_sf"/>
</dbReference>
<dbReference type="Gene3D" id="1.50.10.10">
    <property type="match status" value="1"/>
</dbReference>
<dbReference type="InterPro" id="IPR011613">
    <property type="entry name" value="GH15-like"/>
</dbReference>
<evidence type="ECO:0000313" key="5">
    <source>
        <dbReference type="Proteomes" id="UP001500729"/>
    </source>
</evidence>
<proteinExistence type="predicted"/>
<gene>
    <name evidence="4" type="ORF">GCM10009533_67870</name>
</gene>
<keyword evidence="4" id="KW-0378">Hydrolase</keyword>
<evidence type="ECO:0000259" key="3">
    <source>
        <dbReference type="Pfam" id="PF09137"/>
    </source>
</evidence>
<feature type="domain" description="Glucodextranase N-terminal" evidence="3">
    <location>
        <begin position="20"/>
        <end position="276"/>
    </location>
</feature>
<feature type="region of interest" description="Disordered" evidence="1">
    <location>
        <begin position="1"/>
        <end position="37"/>
    </location>
</feature>
<dbReference type="Pfam" id="PF00723">
    <property type="entry name" value="Glyco_hydro_15"/>
    <property type="match status" value="2"/>
</dbReference>
<dbReference type="Pfam" id="PF09137">
    <property type="entry name" value="Glucodextran_N"/>
    <property type="match status" value="1"/>
</dbReference>
<dbReference type="PANTHER" id="PTHR31616:SF0">
    <property type="entry name" value="GLUCAN 1,4-ALPHA-GLUCOSIDASE"/>
    <property type="match status" value="1"/>
</dbReference>
<reference evidence="4 5" key="1">
    <citation type="journal article" date="2019" name="Int. J. Syst. Evol. Microbiol.">
        <title>The Global Catalogue of Microorganisms (GCM) 10K type strain sequencing project: providing services to taxonomists for standard genome sequencing and annotation.</title>
        <authorList>
            <consortium name="The Broad Institute Genomics Platform"/>
            <consortium name="The Broad Institute Genome Sequencing Center for Infectious Disease"/>
            <person name="Wu L."/>
            <person name="Ma J."/>
        </authorList>
    </citation>
    <scope>NUCLEOTIDE SEQUENCE [LARGE SCALE GENOMIC DNA]</scope>
    <source>
        <strain evidence="4 5">JCM 10303</strain>
    </source>
</reference>
<keyword evidence="5" id="KW-1185">Reference proteome</keyword>
<dbReference type="InterPro" id="IPR011013">
    <property type="entry name" value="Gal_mutarotase_sf_dom"/>
</dbReference>
<organism evidence="4 5">
    <name type="scientific">Saccharopolyspora erythraea</name>
    <name type="common">Streptomyces erythraeus</name>
    <dbReference type="NCBI Taxonomy" id="1836"/>
    <lineage>
        <taxon>Bacteria</taxon>
        <taxon>Bacillati</taxon>
        <taxon>Actinomycetota</taxon>
        <taxon>Actinomycetes</taxon>
        <taxon>Pseudonocardiales</taxon>
        <taxon>Pseudonocardiaceae</taxon>
        <taxon>Saccharopolyspora</taxon>
    </lineage>
</organism>
<dbReference type="EMBL" id="BAAAGS010000092">
    <property type="protein sequence ID" value="GAA0561462.1"/>
    <property type="molecule type" value="Genomic_DNA"/>
</dbReference>
<evidence type="ECO:0000313" key="4">
    <source>
        <dbReference type="EMBL" id="GAA0561462.1"/>
    </source>
</evidence>
<dbReference type="GO" id="GO:0016787">
    <property type="term" value="F:hydrolase activity"/>
    <property type="evidence" value="ECO:0007669"/>
    <property type="project" value="UniProtKB-KW"/>
</dbReference>
<dbReference type="SUPFAM" id="SSF74650">
    <property type="entry name" value="Galactose mutarotase-like"/>
    <property type="match status" value="1"/>
</dbReference>
<dbReference type="InterPro" id="IPR014718">
    <property type="entry name" value="GH-type_carb-bd"/>
</dbReference>
<evidence type="ECO:0000256" key="1">
    <source>
        <dbReference type="SAM" id="MobiDB-lite"/>
    </source>
</evidence>
<dbReference type="PANTHER" id="PTHR31616">
    <property type="entry name" value="TREHALASE"/>
    <property type="match status" value="1"/>
</dbReference>
<sequence>MAAAVAGTALPSSAARAGDAPGAPGTDPGYAGADKLGFGTSRDAQSPVWFTLGRGGAADLYYPNLSTPASRQLQVVVTDGAGFVQRLSDVPTRTEPVDPKTPSYRQVSTGQGWEATATYVTDPARPSVVVDLQVRSLDGKPLQTYVLHEPTLTKDGSDDRSRTEGATLVASDRSAASALRATPAFTETSSGYLGASDGWTDLSRHKRLTAHHPEAGAGHVGQVGRLPVDGVGTSHAVLTLGYGKHASEAVATAEETERTGFEAAARAYGEGWHRYADSLTPPDALTDEHQKNVYWSSTAMLAASEDKQNPGAFIASPSMPWAFRNDPEMAPESGPYHLVWPRDLYQHATALLSAGDRAAAERALDYLWSVQQPDGHLPQNTETSGEPFWTKVQLDQTAFPIVLAWQLGRTDQATMDGVRKAAEFIVGFEHEGHPAPYTEQERWENHSGYSPGTIASTIAGLVCAADLLERSGDHETAQRYLAVADEWAAKVDGWTATANGPHSPQPYYLRLTKDGNPNQGTTYNPGDNYPEDVDQRTQVDPSFLELVRLGVKRPDDPVVVNSLRVVDEVLGEQTPAGQHWHRFTSDGYGEREDGADWNIGHGRTYGRLWPLFAGERGEYELMAGQPGMAAERLRSMAATANEGLLLPEQVWDNRAPAADGEPAPGTPNRSATPLAWTHAQYVRLVTSMAAGAPVETPSVVADRYTR</sequence>
<dbReference type="InterPro" id="IPR008928">
    <property type="entry name" value="6-hairpin_glycosidase_sf"/>
</dbReference>
<dbReference type="SUPFAM" id="SSF48208">
    <property type="entry name" value="Six-hairpin glycosidases"/>
    <property type="match status" value="1"/>
</dbReference>
<dbReference type="Proteomes" id="UP001500729">
    <property type="component" value="Unassembled WGS sequence"/>
</dbReference>
<dbReference type="Gene3D" id="2.70.98.10">
    <property type="match status" value="1"/>
</dbReference>
<dbReference type="InterPro" id="IPR015220">
    <property type="entry name" value="Glucodextranase_N"/>
</dbReference>